<comment type="function">
    <text evidence="1 11">Catalyzes the reversible adenylation of nicotinate mononucleotide (NaMN) to nicotinic acid adenine dinucleotide (NaAD).</text>
</comment>
<comment type="pathway">
    <text evidence="2 11">Cofactor biosynthesis; NAD(+) biosynthesis; deamido-NAD(+) from nicotinate D-ribonucleotide: step 1/1.</text>
</comment>
<keyword evidence="4 11" id="KW-0662">Pyridine nucleotide biosynthesis</keyword>
<evidence type="ECO:0000256" key="6">
    <source>
        <dbReference type="ARBA" id="ARBA00022695"/>
    </source>
</evidence>
<evidence type="ECO:0000313" key="13">
    <source>
        <dbReference type="EMBL" id="HEB96809.1"/>
    </source>
</evidence>
<evidence type="ECO:0000256" key="10">
    <source>
        <dbReference type="ARBA" id="ARBA00048721"/>
    </source>
</evidence>
<accession>A0A831RPW8</accession>
<dbReference type="NCBIfam" id="TIGR00482">
    <property type="entry name" value="nicotinate (nicotinamide) nucleotide adenylyltransferase"/>
    <property type="match status" value="1"/>
</dbReference>
<dbReference type="NCBIfam" id="TIGR00125">
    <property type="entry name" value="cyt_tran_rel"/>
    <property type="match status" value="1"/>
</dbReference>
<dbReference type="GO" id="GO:0004515">
    <property type="term" value="F:nicotinate-nucleotide adenylyltransferase activity"/>
    <property type="evidence" value="ECO:0007669"/>
    <property type="project" value="UniProtKB-UniRule"/>
</dbReference>
<comment type="similarity">
    <text evidence="3 11">Belongs to the NadD family.</text>
</comment>
<comment type="caution">
    <text evidence="13">The sequence shown here is derived from an EMBL/GenBank/DDBJ whole genome shotgun (WGS) entry which is preliminary data.</text>
</comment>
<dbReference type="Gene3D" id="3.40.50.620">
    <property type="entry name" value="HUPs"/>
    <property type="match status" value="1"/>
</dbReference>
<dbReference type="Pfam" id="PF01467">
    <property type="entry name" value="CTP_transf_like"/>
    <property type="match status" value="1"/>
</dbReference>
<dbReference type="Proteomes" id="UP000886251">
    <property type="component" value="Unassembled WGS sequence"/>
</dbReference>
<evidence type="ECO:0000256" key="2">
    <source>
        <dbReference type="ARBA" id="ARBA00005019"/>
    </source>
</evidence>
<dbReference type="CDD" id="cd02165">
    <property type="entry name" value="NMNAT"/>
    <property type="match status" value="1"/>
</dbReference>
<dbReference type="GO" id="GO:0009435">
    <property type="term" value="P:NAD+ biosynthetic process"/>
    <property type="evidence" value="ECO:0007669"/>
    <property type="project" value="UniProtKB-UniRule"/>
</dbReference>
<keyword evidence="7 11" id="KW-0547">Nucleotide-binding</keyword>
<keyword evidence="9 11" id="KW-0520">NAD</keyword>
<keyword evidence="6 11" id="KW-0548">Nucleotidyltransferase</keyword>
<dbReference type="SUPFAM" id="SSF52374">
    <property type="entry name" value="Nucleotidylyl transferase"/>
    <property type="match status" value="1"/>
</dbReference>
<evidence type="ECO:0000259" key="12">
    <source>
        <dbReference type="Pfam" id="PF01467"/>
    </source>
</evidence>
<keyword evidence="5 11" id="KW-0808">Transferase</keyword>
<gene>
    <name evidence="11 13" type="primary">nadD</name>
    <name evidence="13" type="ORF">ENI96_10320</name>
</gene>
<dbReference type="NCBIfam" id="NF000839">
    <property type="entry name" value="PRK00071.1-1"/>
    <property type="match status" value="1"/>
</dbReference>
<evidence type="ECO:0000256" key="7">
    <source>
        <dbReference type="ARBA" id="ARBA00022741"/>
    </source>
</evidence>
<dbReference type="GO" id="GO:0005524">
    <property type="term" value="F:ATP binding"/>
    <property type="evidence" value="ECO:0007669"/>
    <property type="project" value="UniProtKB-KW"/>
</dbReference>
<organism evidence="13">
    <name type="scientific">Sedimenticola thiotaurini</name>
    <dbReference type="NCBI Taxonomy" id="1543721"/>
    <lineage>
        <taxon>Bacteria</taxon>
        <taxon>Pseudomonadati</taxon>
        <taxon>Pseudomonadota</taxon>
        <taxon>Gammaproteobacteria</taxon>
        <taxon>Chromatiales</taxon>
        <taxon>Sedimenticolaceae</taxon>
        <taxon>Sedimenticola</taxon>
    </lineage>
</organism>
<name>A0A831RPW8_9GAMM</name>
<evidence type="ECO:0000256" key="1">
    <source>
        <dbReference type="ARBA" id="ARBA00002324"/>
    </source>
</evidence>
<proteinExistence type="inferred from homology"/>
<dbReference type="PANTHER" id="PTHR39321:SF3">
    <property type="entry name" value="PHOSPHOPANTETHEINE ADENYLYLTRANSFERASE"/>
    <property type="match status" value="1"/>
</dbReference>
<evidence type="ECO:0000256" key="5">
    <source>
        <dbReference type="ARBA" id="ARBA00022679"/>
    </source>
</evidence>
<reference evidence="13" key="1">
    <citation type="journal article" date="2020" name="mSystems">
        <title>Genome- and Community-Level Interaction Insights into Carbon Utilization and Element Cycling Functions of Hydrothermarchaeota in Hydrothermal Sediment.</title>
        <authorList>
            <person name="Zhou Z."/>
            <person name="Liu Y."/>
            <person name="Xu W."/>
            <person name="Pan J."/>
            <person name="Luo Z.H."/>
            <person name="Li M."/>
        </authorList>
    </citation>
    <scope>NUCLEOTIDE SEQUENCE [LARGE SCALE GENOMIC DNA]</scope>
    <source>
        <strain evidence="13">HyVt-443</strain>
    </source>
</reference>
<evidence type="ECO:0000256" key="9">
    <source>
        <dbReference type="ARBA" id="ARBA00023027"/>
    </source>
</evidence>
<dbReference type="HAMAP" id="MF_00244">
    <property type="entry name" value="NaMN_adenylyltr"/>
    <property type="match status" value="1"/>
</dbReference>
<dbReference type="InterPro" id="IPR004821">
    <property type="entry name" value="Cyt_trans-like"/>
</dbReference>
<evidence type="ECO:0000256" key="11">
    <source>
        <dbReference type="HAMAP-Rule" id="MF_00244"/>
    </source>
</evidence>
<dbReference type="EC" id="2.7.7.18" evidence="11"/>
<keyword evidence="8 11" id="KW-0067">ATP-binding</keyword>
<sequence>MEGILGGTFDPIHYGHLRTAVDAAQALGLARVRLVPLRDPPHRQRPAAPAAIRLAMVRAAVAGDSLFRVDDRELRRSGKSYTHDTLLSLRGEVGATAPLCLLLGSDAFRGFPDWHRPDDILELAHLVVMQRPGEAHPPLYRERHTGEPEQLRQQPAGRILFQPVTQLEISATRIRELVQRGLSPRYLLPDPALAIIRDEGLYR</sequence>
<dbReference type="PANTHER" id="PTHR39321">
    <property type="entry name" value="NICOTINATE-NUCLEOTIDE ADENYLYLTRANSFERASE-RELATED"/>
    <property type="match status" value="1"/>
</dbReference>
<dbReference type="EMBL" id="DRKP01000121">
    <property type="protein sequence ID" value="HEB96809.1"/>
    <property type="molecule type" value="Genomic_DNA"/>
</dbReference>
<dbReference type="InterPro" id="IPR014729">
    <property type="entry name" value="Rossmann-like_a/b/a_fold"/>
</dbReference>
<evidence type="ECO:0000256" key="3">
    <source>
        <dbReference type="ARBA" id="ARBA00009014"/>
    </source>
</evidence>
<evidence type="ECO:0000256" key="4">
    <source>
        <dbReference type="ARBA" id="ARBA00022642"/>
    </source>
</evidence>
<feature type="domain" description="Cytidyltransferase-like" evidence="12">
    <location>
        <begin position="4"/>
        <end position="176"/>
    </location>
</feature>
<dbReference type="AlphaFoldDB" id="A0A831RPW8"/>
<protein>
    <recommendedName>
        <fullName evidence="11">Probable nicotinate-nucleotide adenylyltransferase</fullName>
        <ecNumber evidence="11">2.7.7.18</ecNumber>
    </recommendedName>
    <alternativeName>
        <fullName evidence="11">Deamido-NAD(+) diphosphorylase</fullName>
    </alternativeName>
    <alternativeName>
        <fullName evidence="11">Deamido-NAD(+) pyrophosphorylase</fullName>
    </alternativeName>
    <alternativeName>
        <fullName evidence="11">Nicotinate mononucleotide adenylyltransferase</fullName>
        <shortName evidence="11">NaMN adenylyltransferase</shortName>
    </alternativeName>
</protein>
<evidence type="ECO:0000256" key="8">
    <source>
        <dbReference type="ARBA" id="ARBA00022840"/>
    </source>
</evidence>
<comment type="catalytic activity">
    <reaction evidence="10 11">
        <text>nicotinate beta-D-ribonucleotide + ATP + H(+) = deamido-NAD(+) + diphosphate</text>
        <dbReference type="Rhea" id="RHEA:22860"/>
        <dbReference type="ChEBI" id="CHEBI:15378"/>
        <dbReference type="ChEBI" id="CHEBI:30616"/>
        <dbReference type="ChEBI" id="CHEBI:33019"/>
        <dbReference type="ChEBI" id="CHEBI:57502"/>
        <dbReference type="ChEBI" id="CHEBI:58437"/>
        <dbReference type="EC" id="2.7.7.18"/>
    </reaction>
</comment>
<dbReference type="InterPro" id="IPR005248">
    <property type="entry name" value="NadD/NMNAT"/>
</dbReference>
<dbReference type="UniPathway" id="UPA00253">
    <property type="reaction ID" value="UER00332"/>
</dbReference>